<name>A0AA48L199_9TREE</name>
<dbReference type="PANTHER" id="PTHR28154">
    <property type="entry name" value="CELL WALL SYNTHESIS PROTEIN KNH1-RELATED"/>
    <property type="match status" value="1"/>
</dbReference>
<feature type="compositionally biased region" description="Polar residues" evidence="2">
    <location>
        <begin position="136"/>
        <end position="151"/>
    </location>
</feature>
<feature type="region of interest" description="Disordered" evidence="2">
    <location>
        <begin position="136"/>
        <end position="195"/>
    </location>
</feature>
<dbReference type="AlphaFoldDB" id="A0AA48L199"/>
<dbReference type="InterPro" id="IPR018466">
    <property type="entry name" value="Kre9/Knh1-like_N"/>
</dbReference>
<evidence type="ECO:0000259" key="4">
    <source>
        <dbReference type="Pfam" id="PF10342"/>
    </source>
</evidence>
<evidence type="ECO:0000256" key="3">
    <source>
        <dbReference type="SAM" id="SignalP"/>
    </source>
</evidence>
<proteinExistence type="predicted"/>
<feature type="chain" id="PRO_5041400132" description="Yeast cell wall synthesis Kre9/Knh1-like N-terminal domain-containing protein" evidence="3">
    <location>
        <begin position="16"/>
        <end position="219"/>
    </location>
</feature>
<feature type="compositionally biased region" description="Low complexity" evidence="2">
    <location>
        <begin position="152"/>
        <end position="190"/>
    </location>
</feature>
<reference evidence="5" key="1">
    <citation type="journal article" date="2023" name="BMC Genomics">
        <title>Chromosome-level genome assemblies of Cutaneotrichosporon spp. (Trichosporonales, Basidiomycota) reveal imbalanced evolution between nucleotide sequences and chromosome synteny.</title>
        <authorList>
            <person name="Kobayashi Y."/>
            <person name="Kayamori A."/>
            <person name="Aoki K."/>
            <person name="Shiwa Y."/>
            <person name="Matsutani M."/>
            <person name="Fujita N."/>
            <person name="Sugita T."/>
            <person name="Iwasaki W."/>
            <person name="Tanaka N."/>
            <person name="Takashima M."/>
        </authorList>
    </citation>
    <scope>NUCLEOTIDE SEQUENCE</scope>
    <source>
        <strain evidence="5">HIS019</strain>
    </source>
</reference>
<gene>
    <name evidence="5" type="ORF">CcaverHIS019_0206320</name>
</gene>
<organism evidence="5 6">
    <name type="scientific">Cutaneotrichosporon cavernicola</name>
    <dbReference type="NCBI Taxonomy" id="279322"/>
    <lineage>
        <taxon>Eukaryota</taxon>
        <taxon>Fungi</taxon>
        <taxon>Dikarya</taxon>
        <taxon>Basidiomycota</taxon>
        <taxon>Agaricomycotina</taxon>
        <taxon>Tremellomycetes</taxon>
        <taxon>Trichosporonales</taxon>
        <taxon>Trichosporonaceae</taxon>
        <taxon>Cutaneotrichosporon</taxon>
    </lineage>
</organism>
<dbReference type="RefSeq" id="XP_060454536.1">
    <property type="nucleotide sequence ID" value="XM_060597664.1"/>
</dbReference>
<keyword evidence="6" id="KW-1185">Reference proteome</keyword>
<evidence type="ECO:0000313" key="5">
    <source>
        <dbReference type="EMBL" id="BEI89270.1"/>
    </source>
</evidence>
<dbReference type="InterPro" id="IPR045328">
    <property type="entry name" value="Kre9/Knh1"/>
</dbReference>
<evidence type="ECO:0000256" key="1">
    <source>
        <dbReference type="ARBA" id="ARBA00022729"/>
    </source>
</evidence>
<dbReference type="KEGG" id="ccac:CcaHIS019_0206320"/>
<dbReference type="EMBL" id="AP028213">
    <property type="protein sequence ID" value="BEI89270.1"/>
    <property type="molecule type" value="Genomic_DNA"/>
</dbReference>
<feature type="signal peptide" evidence="3">
    <location>
        <begin position="1"/>
        <end position="15"/>
    </location>
</feature>
<evidence type="ECO:0000256" key="2">
    <source>
        <dbReference type="SAM" id="MobiDB-lite"/>
    </source>
</evidence>
<dbReference type="GO" id="GO:0006078">
    <property type="term" value="P:(1-&gt;6)-beta-D-glucan biosynthetic process"/>
    <property type="evidence" value="ECO:0007669"/>
    <property type="project" value="InterPro"/>
</dbReference>
<dbReference type="Pfam" id="PF10342">
    <property type="entry name" value="Kre9_KNH"/>
    <property type="match status" value="1"/>
</dbReference>
<accession>A0AA48L199</accession>
<protein>
    <recommendedName>
        <fullName evidence="4">Yeast cell wall synthesis Kre9/Knh1-like N-terminal domain-containing protein</fullName>
    </recommendedName>
</protein>
<evidence type="ECO:0000313" key="6">
    <source>
        <dbReference type="Proteomes" id="UP001233271"/>
    </source>
</evidence>
<sequence length="219" mass="22104">MFVAALLALAAPALATIYTTNPVASTSVKGGEVLEIKWQDDGIAPTLDTIGTCSVDLCIGSPTKQLCIQNLAESVDVSKASTVSTTIDPSIGANYDAYFIRYSAENYTDKGMPYMQFSARFALTDMAGNFTAEQQTYADDKSTTTSGSVSISAKPSSSAAPSSSSSKPSSSAAPSSASATKPASSTTASPTPTPNSGVAGLIAPAGLAIAAAMAAYIAL</sequence>
<dbReference type="PANTHER" id="PTHR28154:SF1">
    <property type="entry name" value="CELL WALL SYNTHESIS PROTEIN KNH1-RELATED"/>
    <property type="match status" value="1"/>
</dbReference>
<dbReference type="Proteomes" id="UP001233271">
    <property type="component" value="Chromosome 2"/>
</dbReference>
<feature type="domain" description="Yeast cell wall synthesis Kre9/Knh1-like N-terminal" evidence="4">
    <location>
        <begin position="22"/>
        <end position="122"/>
    </location>
</feature>
<dbReference type="GeneID" id="85493141"/>
<keyword evidence="1 3" id="KW-0732">Signal</keyword>
<dbReference type="GO" id="GO:0042546">
    <property type="term" value="P:cell wall biogenesis"/>
    <property type="evidence" value="ECO:0007669"/>
    <property type="project" value="InterPro"/>
</dbReference>